<dbReference type="Gene3D" id="3.30.360.10">
    <property type="entry name" value="Dihydrodipicolinate Reductase, domain 2"/>
    <property type="match status" value="1"/>
</dbReference>
<evidence type="ECO:0000313" key="15">
    <source>
        <dbReference type="EMBL" id="ROR93508.1"/>
    </source>
</evidence>
<dbReference type="UniPathway" id="UPA00034">
    <property type="reaction ID" value="UER00026"/>
</dbReference>
<dbReference type="InterPro" id="IPR010190">
    <property type="entry name" value="Diaminopimelate_DH_Ddh"/>
</dbReference>
<dbReference type="InterPro" id="IPR036291">
    <property type="entry name" value="NAD(P)-bd_dom_sf"/>
</dbReference>
<sequence>MTTPIRIGIVGYGNLGRGVETAVGLNPDLELVGVFTRRDPGSVATLGEATRVFPMSDLDEPRDDIDVLILCGGSRDDLPRQTPELASRFTVVDSYDNHAHVPEHVAAVDAAASAAGTTAIVSTGWDPGLFSLNRLFGEAILPQGSTYTFWGRGLSQGHSDALRRVPGVAGGVQYTIPSREAVERVRAGESPELSTRERHTRECYVVLEEGADAEAVREEIVSMPDYFAPYDTTVTFIDADELARDHGGMPHGGFVIRSGRTSDGTSQVIEYRLDLDSNPEFTASVLVAYARAAARLAAAGQHGAKTVLDVPPALLSPRSPEELRAALL</sequence>
<evidence type="ECO:0000256" key="1">
    <source>
        <dbReference type="ARBA" id="ARBA00004896"/>
    </source>
</evidence>
<accession>A0A3N2D1I6</accession>
<evidence type="ECO:0000259" key="14">
    <source>
        <dbReference type="Pfam" id="PF16654"/>
    </source>
</evidence>
<reference evidence="15 16" key="1">
    <citation type="submission" date="2018-11" db="EMBL/GenBank/DDBJ databases">
        <title>Sequencing the genomes of 1000 actinobacteria strains.</title>
        <authorList>
            <person name="Klenk H.-P."/>
        </authorList>
    </citation>
    <scope>NUCLEOTIDE SEQUENCE [LARGE SCALE GENOMIC DNA]</scope>
    <source>
        <strain evidence="15 16">DSM 13521</strain>
    </source>
</reference>
<keyword evidence="13" id="KW-0547">Nucleotide-binding</keyword>
<feature type="binding site" evidence="13">
    <location>
        <begin position="36"/>
        <end position="38"/>
    </location>
    <ligand>
        <name>NADP(+)</name>
        <dbReference type="ChEBI" id="CHEBI:58349"/>
    </ligand>
</feature>
<evidence type="ECO:0000256" key="5">
    <source>
        <dbReference type="ARBA" id="ARBA00021654"/>
    </source>
</evidence>
<keyword evidence="7 12" id="KW-0521">NADP</keyword>
<keyword evidence="9 12" id="KW-0560">Oxidoreductase</keyword>
<dbReference type="InterPro" id="IPR032094">
    <property type="entry name" value="Meso-DAP_DH_C"/>
</dbReference>
<feature type="binding site" evidence="13">
    <location>
        <position position="201"/>
    </location>
    <ligand>
        <name>substrate</name>
    </ligand>
</feature>
<feature type="binding site" evidence="13">
    <location>
        <position position="278"/>
    </location>
    <ligand>
        <name>substrate</name>
    </ligand>
</feature>
<dbReference type="GO" id="GO:0019877">
    <property type="term" value="P:diaminopimelate biosynthetic process"/>
    <property type="evidence" value="ECO:0007669"/>
    <property type="project" value="UniProtKB-UniRule"/>
</dbReference>
<keyword evidence="10 12" id="KW-0457">Lysine biosynthesis</keyword>
<feature type="domain" description="Meso-diaminopimelate D-dehydrogenase C-terminal" evidence="14">
    <location>
        <begin position="124"/>
        <end position="277"/>
    </location>
</feature>
<dbReference type="OrthoDB" id="9774191at2"/>
<keyword evidence="16" id="KW-1185">Reference proteome</keyword>
<evidence type="ECO:0000256" key="3">
    <source>
        <dbReference type="ARBA" id="ARBA00011738"/>
    </source>
</evidence>
<dbReference type="RefSeq" id="WP_123740460.1">
    <property type="nucleotide sequence ID" value="NZ_RKHQ01000002.1"/>
</dbReference>
<comment type="similarity">
    <text evidence="2 12">Belongs to the diaminopimelate dehydrogenase family.</text>
</comment>
<feature type="binding site" evidence="13">
    <location>
        <begin position="123"/>
        <end position="127"/>
    </location>
    <ligand>
        <name>NADP(+)</name>
        <dbReference type="ChEBI" id="CHEBI:58349"/>
    </ligand>
</feature>
<feature type="binding site" evidence="13">
    <location>
        <position position="251"/>
    </location>
    <ligand>
        <name>substrate</name>
    </ligand>
</feature>
<dbReference type="GO" id="GO:0047850">
    <property type="term" value="F:diaminopimelate dehydrogenase activity"/>
    <property type="evidence" value="ECO:0007669"/>
    <property type="project" value="UniProtKB-UniRule"/>
</dbReference>
<dbReference type="AlphaFoldDB" id="A0A3N2D1I6"/>
<feature type="binding site" evidence="13">
    <location>
        <begin position="94"/>
        <end position="96"/>
    </location>
    <ligand>
        <name>NADP(+)</name>
        <dbReference type="ChEBI" id="CHEBI:58349"/>
    </ligand>
</feature>
<comment type="caution">
    <text evidence="15">The sequence shown here is derived from an EMBL/GenBank/DDBJ whole genome shotgun (WGS) entry which is preliminary data.</text>
</comment>
<keyword evidence="6 12" id="KW-0028">Amino-acid biosynthesis</keyword>
<proteinExistence type="inferred from homology"/>
<evidence type="ECO:0000256" key="9">
    <source>
        <dbReference type="ARBA" id="ARBA00023002"/>
    </source>
</evidence>
<dbReference type="NCBIfam" id="TIGR01921">
    <property type="entry name" value="DAP-DH"/>
    <property type="match status" value="1"/>
</dbReference>
<evidence type="ECO:0000256" key="10">
    <source>
        <dbReference type="ARBA" id="ARBA00023154"/>
    </source>
</evidence>
<dbReference type="EC" id="1.4.1.16" evidence="4 12"/>
<feature type="binding site" evidence="13">
    <location>
        <position position="175"/>
    </location>
    <ligand>
        <name>substrate</name>
    </ligand>
</feature>
<keyword evidence="8 12" id="KW-0220">Diaminopimelate biosynthesis</keyword>
<evidence type="ECO:0000256" key="4">
    <source>
        <dbReference type="ARBA" id="ARBA00012080"/>
    </source>
</evidence>
<organism evidence="15 16">
    <name type="scientific">Salana multivorans</name>
    <dbReference type="NCBI Taxonomy" id="120377"/>
    <lineage>
        <taxon>Bacteria</taxon>
        <taxon>Bacillati</taxon>
        <taxon>Actinomycetota</taxon>
        <taxon>Actinomycetes</taxon>
        <taxon>Micrococcales</taxon>
        <taxon>Beutenbergiaceae</taxon>
        <taxon>Salana</taxon>
    </lineage>
</organism>
<dbReference type="EMBL" id="RKHQ01000002">
    <property type="protein sequence ID" value="ROR93508.1"/>
    <property type="molecule type" value="Genomic_DNA"/>
</dbReference>
<gene>
    <name evidence="15" type="ORF">EDD28_2924</name>
</gene>
<evidence type="ECO:0000256" key="6">
    <source>
        <dbReference type="ARBA" id="ARBA00022605"/>
    </source>
</evidence>
<evidence type="ECO:0000256" key="13">
    <source>
        <dbReference type="PIRSR" id="PIRSR025648-1"/>
    </source>
</evidence>
<dbReference type="Pfam" id="PF16654">
    <property type="entry name" value="DAPDH_C"/>
    <property type="match status" value="1"/>
</dbReference>
<dbReference type="CDD" id="cd02270">
    <property type="entry name" value="meso-DAPDH_N"/>
    <property type="match status" value="1"/>
</dbReference>
<dbReference type="SUPFAM" id="SSF55347">
    <property type="entry name" value="Glyceraldehyde-3-phosphate dehydrogenase-like, C-terminal domain"/>
    <property type="match status" value="1"/>
</dbReference>
<comment type="subunit">
    <text evidence="3 12">Homodimer.</text>
</comment>
<comment type="function">
    <text evidence="12">Catalyzes the reversible NADPH-dependent reductive amination of L-2-amino-6-oxopimelate, the acyclic form of L-tetrahydrodipicolinate, to generate the meso compound, D,L-2,6-diaminopimelate.</text>
</comment>
<dbReference type="GO" id="GO:0000166">
    <property type="term" value="F:nucleotide binding"/>
    <property type="evidence" value="ECO:0007669"/>
    <property type="project" value="UniProtKB-KW"/>
</dbReference>
<feature type="binding site" evidence="13">
    <location>
        <position position="150"/>
    </location>
    <ligand>
        <name>substrate</name>
    </ligand>
</feature>
<dbReference type="PIRSF" id="PIRSF025648">
    <property type="entry name" value="DDH"/>
    <property type="match status" value="1"/>
</dbReference>
<comment type="catalytic activity">
    <reaction evidence="11 12">
        <text>meso-2,6-diaminopimelate + NADP(+) + H2O = (S)-2-amino-6-oxoheptanedioate + NH4(+) + NADPH + H(+)</text>
        <dbReference type="Rhea" id="RHEA:13561"/>
        <dbReference type="ChEBI" id="CHEBI:15377"/>
        <dbReference type="ChEBI" id="CHEBI:15378"/>
        <dbReference type="ChEBI" id="CHEBI:28938"/>
        <dbReference type="ChEBI" id="CHEBI:57783"/>
        <dbReference type="ChEBI" id="CHEBI:57791"/>
        <dbReference type="ChEBI" id="CHEBI:58349"/>
        <dbReference type="ChEBI" id="CHEBI:58556"/>
        <dbReference type="EC" id="1.4.1.16"/>
    </reaction>
</comment>
<evidence type="ECO:0000256" key="12">
    <source>
        <dbReference type="PIRNR" id="PIRNR025648"/>
    </source>
</evidence>
<name>A0A3N2D1I6_9MICO</name>
<dbReference type="GO" id="GO:0009089">
    <property type="term" value="P:lysine biosynthetic process via diaminopimelate"/>
    <property type="evidence" value="ECO:0007669"/>
    <property type="project" value="UniProtKB-UniRule"/>
</dbReference>
<evidence type="ECO:0000313" key="16">
    <source>
        <dbReference type="Proteomes" id="UP000275356"/>
    </source>
</evidence>
<evidence type="ECO:0000256" key="7">
    <source>
        <dbReference type="ARBA" id="ARBA00022857"/>
    </source>
</evidence>
<feature type="binding site" evidence="13">
    <location>
        <begin position="12"/>
        <end position="15"/>
    </location>
    <ligand>
        <name>NADP(+)</name>
        <dbReference type="ChEBI" id="CHEBI:58349"/>
    </ligand>
</feature>
<protein>
    <recommendedName>
        <fullName evidence="5 12">Meso-diaminopimelate D-dehydrogenase</fullName>
        <shortName evidence="12">DAPDH</shortName>
        <shortName evidence="12">Meso-DAP dehydrogenase</shortName>
        <ecNumber evidence="4 12">1.4.1.16</ecNumber>
    </recommendedName>
</protein>
<dbReference type="SUPFAM" id="SSF51735">
    <property type="entry name" value="NAD(P)-binding Rossmann-fold domains"/>
    <property type="match status" value="1"/>
</dbReference>
<dbReference type="Proteomes" id="UP000275356">
    <property type="component" value="Unassembled WGS sequence"/>
</dbReference>
<evidence type="ECO:0000256" key="2">
    <source>
        <dbReference type="ARBA" id="ARBA00007442"/>
    </source>
</evidence>
<comment type="pathway">
    <text evidence="1 12">Amino-acid biosynthesis; L-lysine biosynthesis via DAP pathway; DL-2,6-diaminopimelate from (S)-tetrahydrodipicolinate: step 1/1.</text>
</comment>
<feature type="binding site" evidence="13">
    <location>
        <begin position="71"/>
        <end position="74"/>
    </location>
    <ligand>
        <name>NADP(+)</name>
        <dbReference type="ChEBI" id="CHEBI:58349"/>
    </ligand>
</feature>
<evidence type="ECO:0000256" key="8">
    <source>
        <dbReference type="ARBA" id="ARBA00022915"/>
    </source>
</evidence>
<evidence type="ECO:0000256" key="11">
    <source>
        <dbReference type="ARBA" id="ARBA00052023"/>
    </source>
</evidence>
<dbReference type="Gene3D" id="3.40.50.720">
    <property type="entry name" value="NAD(P)-binding Rossmann-like Domain"/>
    <property type="match status" value="1"/>
</dbReference>